<gene>
    <name evidence="5" type="ORF">DEBURN_LOCUS8033</name>
</gene>
<comment type="caution">
    <text evidence="5">The sequence shown here is derived from an EMBL/GenBank/DDBJ whole genome shotgun (WGS) entry which is preliminary data.</text>
</comment>
<dbReference type="NCBIfam" id="TIGR01164">
    <property type="entry name" value="rplP_bact"/>
    <property type="match status" value="1"/>
</dbReference>
<organism evidence="5 6">
    <name type="scientific">Diversispora eburnea</name>
    <dbReference type="NCBI Taxonomy" id="1213867"/>
    <lineage>
        <taxon>Eukaryota</taxon>
        <taxon>Fungi</taxon>
        <taxon>Fungi incertae sedis</taxon>
        <taxon>Mucoromycota</taxon>
        <taxon>Glomeromycotina</taxon>
        <taxon>Glomeromycetes</taxon>
        <taxon>Diversisporales</taxon>
        <taxon>Diversisporaceae</taxon>
        <taxon>Diversispora</taxon>
    </lineage>
</organism>
<dbReference type="InterPro" id="IPR047873">
    <property type="entry name" value="Ribosomal_uL16"/>
</dbReference>
<dbReference type="Gene3D" id="3.90.1170.10">
    <property type="entry name" value="Ribosomal protein L10e/L16"/>
    <property type="match status" value="1"/>
</dbReference>
<dbReference type="Pfam" id="PF00252">
    <property type="entry name" value="Ribosomal_L16"/>
    <property type="match status" value="1"/>
</dbReference>
<name>A0A9N9BN11_9GLOM</name>
<evidence type="ECO:0000256" key="4">
    <source>
        <dbReference type="RuleBase" id="RU004413"/>
    </source>
</evidence>
<accession>A0A9N9BN11</accession>
<dbReference type="AlphaFoldDB" id="A0A9N9BN11"/>
<dbReference type="SUPFAM" id="SSF54686">
    <property type="entry name" value="Ribosomal protein L16p/L10e"/>
    <property type="match status" value="1"/>
</dbReference>
<dbReference type="PANTHER" id="PTHR12220">
    <property type="entry name" value="50S/60S RIBOSOMAL PROTEIN L16"/>
    <property type="match status" value="1"/>
</dbReference>
<dbReference type="GO" id="GO:0003735">
    <property type="term" value="F:structural constituent of ribosome"/>
    <property type="evidence" value="ECO:0007669"/>
    <property type="project" value="InterPro"/>
</dbReference>
<dbReference type="InterPro" id="IPR000114">
    <property type="entry name" value="Ribosomal_uL16_bact-type"/>
</dbReference>
<keyword evidence="3 4" id="KW-0687">Ribonucleoprotein</keyword>
<dbReference type="EMBL" id="CAJVPK010001087">
    <property type="protein sequence ID" value="CAG8570026.1"/>
    <property type="molecule type" value="Genomic_DNA"/>
</dbReference>
<dbReference type="GO" id="GO:0032543">
    <property type="term" value="P:mitochondrial translation"/>
    <property type="evidence" value="ECO:0007669"/>
    <property type="project" value="TreeGrafter"/>
</dbReference>
<protein>
    <submittedName>
        <fullName evidence="5">6670_t:CDS:1</fullName>
    </submittedName>
</protein>
<dbReference type="PRINTS" id="PR00060">
    <property type="entry name" value="RIBOSOMALL16"/>
</dbReference>
<dbReference type="InterPro" id="IPR020798">
    <property type="entry name" value="Ribosomal_uL16_CS"/>
</dbReference>
<proteinExistence type="inferred from homology"/>
<dbReference type="CDD" id="cd01433">
    <property type="entry name" value="Ribosomal_L16_L10e"/>
    <property type="match status" value="1"/>
</dbReference>
<dbReference type="GO" id="GO:0019843">
    <property type="term" value="F:rRNA binding"/>
    <property type="evidence" value="ECO:0007669"/>
    <property type="project" value="InterPro"/>
</dbReference>
<evidence type="ECO:0000256" key="1">
    <source>
        <dbReference type="ARBA" id="ARBA00008931"/>
    </source>
</evidence>
<evidence type="ECO:0000256" key="2">
    <source>
        <dbReference type="ARBA" id="ARBA00022980"/>
    </source>
</evidence>
<dbReference type="InterPro" id="IPR016180">
    <property type="entry name" value="Ribosomal_uL16_dom"/>
</dbReference>
<dbReference type="InterPro" id="IPR036920">
    <property type="entry name" value="Ribosomal_uL16_sf"/>
</dbReference>
<evidence type="ECO:0000256" key="3">
    <source>
        <dbReference type="ARBA" id="ARBA00023274"/>
    </source>
</evidence>
<dbReference type="OrthoDB" id="268521at2759"/>
<dbReference type="PROSITE" id="PS00701">
    <property type="entry name" value="RIBOSOMAL_L16_2"/>
    <property type="match status" value="1"/>
</dbReference>
<dbReference type="PANTHER" id="PTHR12220:SF13">
    <property type="entry name" value="LARGE RIBOSOMAL SUBUNIT PROTEIN UL16M"/>
    <property type="match status" value="1"/>
</dbReference>
<dbReference type="Proteomes" id="UP000789706">
    <property type="component" value="Unassembled WGS sequence"/>
</dbReference>
<reference evidence="5" key="1">
    <citation type="submission" date="2021-06" db="EMBL/GenBank/DDBJ databases">
        <authorList>
            <person name="Kallberg Y."/>
            <person name="Tangrot J."/>
            <person name="Rosling A."/>
        </authorList>
    </citation>
    <scope>NUCLEOTIDE SEQUENCE</scope>
    <source>
        <strain evidence="5">AZ414A</strain>
    </source>
</reference>
<dbReference type="GO" id="GO:0005762">
    <property type="term" value="C:mitochondrial large ribosomal subunit"/>
    <property type="evidence" value="ECO:0007669"/>
    <property type="project" value="TreeGrafter"/>
</dbReference>
<comment type="similarity">
    <text evidence="1 4">Belongs to the universal ribosomal protein uL16 family.</text>
</comment>
<evidence type="ECO:0000313" key="5">
    <source>
        <dbReference type="EMBL" id="CAG8570026.1"/>
    </source>
</evidence>
<keyword evidence="6" id="KW-1185">Reference proteome</keyword>
<keyword evidence="2 4" id="KW-0689">Ribosomal protein</keyword>
<sequence>MLPVLLKRSLLLLKQKVRILTVQHTPPLAPIALTYVQQRFRSDFAPRKIKYKKKHKGRVPVRIGGSTKGNTVAFGDFGLRVKDGVRLTSSQLTAARTAIKRKIKVIKGSQVWMRVFPDIPVTSKGNETRMGKGKGSFEYWACRVPMNKIVFEVGGGGMRKEVAKEALRLASDRLPVKTEFVVKENIENNLIPIKIAHDIIN</sequence>
<evidence type="ECO:0000313" key="6">
    <source>
        <dbReference type="Proteomes" id="UP000789706"/>
    </source>
</evidence>